<dbReference type="Proteomes" id="UP001055439">
    <property type="component" value="Chromosome 5"/>
</dbReference>
<dbReference type="PANTHER" id="PTHR33647">
    <property type="entry name" value="OS01G0793900 PROTEIN"/>
    <property type="match status" value="1"/>
</dbReference>
<dbReference type="OrthoDB" id="610799at2759"/>
<feature type="region of interest" description="Disordered" evidence="1">
    <location>
        <begin position="22"/>
        <end position="74"/>
    </location>
</feature>
<name>A0A9E7G7G7_9LILI</name>
<reference evidence="2" key="1">
    <citation type="submission" date="2022-05" db="EMBL/GenBank/DDBJ databases">
        <title>The Musa troglodytarum L. genome provides insights into the mechanism of non-climacteric behaviour and enrichment of carotenoids.</title>
        <authorList>
            <person name="Wang J."/>
        </authorList>
    </citation>
    <scope>NUCLEOTIDE SEQUENCE</scope>
    <source>
        <tissue evidence="2">Leaf</tissue>
    </source>
</reference>
<dbReference type="AlphaFoldDB" id="A0A9E7G7G7"/>
<feature type="compositionally biased region" description="Basic and acidic residues" evidence="1">
    <location>
        <begin position="48"/>
        <end position="74"/>
    </location>
</feature>
<proteinExistence type="predicted"/>
<dbReference type="PANTHER" id="PTHR33647:SF5">
    <property type="entry name" value="OS01G0793900 PROTEIN"/>
    <property type="match status" value="1"/>
</dbReference>
<gene>
    <name evidence="2" type="ORF">MUK42_19181</name>
</gene>
<accession>A0A9E7G7G7</accession>
<evidence type="ECO:0000256" key="1">
    <source>
        <dbReference type="SAM" id="MobiDB-lite"/>
    </source>
</evidence>
<dbReference type="EMBL" id="CP097507">
    <property type="protein sequence ID" value="URE07272.1"/>
    <property type="molecule type" value="Genomic_DNA"/>
</dbReference>
<protein>
    <submittedName>
        <fullName evidence="2">Uncharacterized protein</fullName>
    </submittedName>
</protein>
<organism evidence="2 3">
    <name type="scientific">Musa troglodytarum</name>
    <name type="common">fe'i banana</name>
    <dbReference type="NCBI Taxonomy" id="320322"/>
    <lineage>
        <taxon>Eukaryota</taxon>
        <taxon>Viridiplantae</taxon>
        <taxon>Streptophyta</taxon>
        <taxon>Embryophyta</taxon>
        <taxon>Tracheophyta</taxon>
        <taxon>Spermatophyta</taxon>
        <taxon>Magnoliopsida</taxon>
        <taxon>Liliopsida</taxon>
        <taxon>Zingiberales</taxon>
        <taxon>Musaceae</taxon>
        <taxon>Musa</taxon>
    </lineage>
</organism>
<evidence type="ECO:0000313" key="3">
    <source>
        <dbReference type="Proteomes" id="UP001055439"/>
    </source>
</evidence>
<sequence length="141" mass="16411">MSSLHRPTDQFPTRMKVFLRGGRRRRRMGNCSSNRVQTWVDDEDWDSPEEKTDRRGEGKATRSSENLKGKRGREEAKVVRIKITRKQLQELLTHADGRGLSADHVLADIMSAGVVVYRAQRRRRWRPNLQRIPEASEEDSL</sequence>
<keyword evidence="3" id="KW-1185">Reference proteome</keyword>
<evidence type="ECO:0000313" key="2">
    <source>
        <dbReference type="EMBL" id="URE07272.1"/>
    </source>
</evidence>